<organism evidence="9 10">
    <name type="scientific">Rotaria sordida</name>
    <dbReference type="NCBI Taxonomy" id="392033"/>
    <lineage>
        <taxon>Eukaryota</taxon>
        <taxon>Metazoa</taxon>
        <taxon>Spiralia</taxon>
        <taxon>Gnathifera</taxon>
        <taxon>Rotifera</taxon>
        <taxon>Eurotatoria</taxon>
        <taxon>Bdelloidea</taxon>
        <taxon>Philodinida</taxon>
        <taxon>Philodinidae</taxon>
        <taxon>Rotaria</taxon>
    </lineage>
</organism>
<evidence type="ECO:0000256" key="7">
    <source>
        <dbReference type="RuleBase" id="RU362067"/>
    </source>
</evidence>
<evidence type="ECO:0000313" key="10">
    <source>
        <dbReference type="Proteomes" id="UP000663889"/>
    </source>
</evidence>
<comment type="catalytic activity">
    <reaction evidence="5">
        <text>a secondary aliphatic amine + O2 + H2O = a primary amine + an aldehyde + H2O2</text>
        <dbReference type="Rhea" id="RHEA:26414"/>
        <dbReference type="ChEBI" id="CHEBI:15377"/>
        <dbReference type="ChEBI" id="CHEBI:15379"/>
        <dbReference type="ChEBI" id="CHEBI:16240"/>
        <dbReference type="ChEBI" id="CHEBI:17478"/>
        <dbReference type="ChEBI" id="CHEBI:58855"/>
        <dbReference type="ChEBI" id="CHEBI:65296"/>
        <dbReference type="EC" id="1.4.3.4"/>
    </reaction>
</comment>
<dbReference type="Pfam" id="PF01593">
    <property type="entry name" value="Amino_oxidase"/>
    <property type="match status" value="1"/>
</dbReference>
<dbReference type="PANTHER" id="PTHR43563">
    <property type="entry name" value="AMINE OXIDASE"/>
    <property type="match status" value="1"/>
</dbReference>
<evidence type="ECO:0000256" key="2">
    <source>
        <dbReference type="ARBA" id="ARBA00004362"/>
    </source>
</evidence>
<comment type="cofactor">
    <cofactor evidence="1 7">
        <name>FAD</name>
        <dbReference type="ChEBI" id="CHEBI:57692"/>
    </cofactor>
</comment>
<evidence type="ECO:0000256" key="4">
    <source>
        <dbReference type="ARBA" id="ARBA00023002"/>
    </source>
</evidence>
<dbReference type="GO" id="GO:0005741">
    <property type="term" value="C:mitochondrial outer membrane"/>
    <property type="evidence" value="ECO:0007669"/>
    <property type="project" value="UniProtKB-SubCell"/>
</dbReference>
<dbReference type="AlphaFoldDB" id="A0A814J8R3"/>
<dbReference type="GO" id="GO:0097621">
    <property type="term" value="F:monoamine oxidase activity"/>
    <property type="evidence" value="ECO:0007669"/>
    <property type="project" value="UniProtKB-EC"/>
</dbReference>
<dbReference type="InterPro" id="IPR050703">
    <property type="entry name" value="Flavin_MAO"/>
</dbReference>
<protein>
    <recommendedName>
        <fullName evidence="7">Amine oxidase</fullName>
        <ecNumber evidence="7">1.4.3.-</ecNumber>
    </recommendedName>
</protein>
<name>A0A814J8R3_9BILA</name>
<dbReference type="EC" id="1.4.3.-" evidence="7"/>
<evidence type="ECO:0000256" key="3">
    <source>
        <dbReference type="ARBA" id="ARBA00005995"/>
    </source>
</evidence>
<comment type="subcellular location">
    <subcellularLocation>
        <location evidence="2">Mitochondrion outer membrane</location>
        <topology evidence="2">Single-pass type IV membrane protein</topology>
        <orientation evidence="2">Cytoplasmic side</orientation>
    </subcellularLocation>
</comment>
<dbReference type="InterPro" id="IPR001613">
    <property type="entry name" value="Flavin_amine_oxidase"/>
</dbReference>
<keyword evidence="7" id="KW-0285">Flavoprotein</keyword>
<evidence type="ECO:0000313" key="9">
    <source>
        <dbReference type="EMBL" id="CAF1034127.1"/>
    </source>
</evidence>
<dbReference type="Proteomes" id="UP000663889">
    <property type="component" value="Unassembled WGS sequence"/>
</dbReference>
<dbReference type="InterPro" id="IPR036188">
    <property type="entry name" value="FAD/NAD-bd_sf"/>
</dbReference>
<dbReference type="PANTHER" id="PTHR43563:SF14">
    <property type="entry name" value="AMINE OXIDASE"/>
    <property type="match status" value="1"/>
</dbReference>
<dbReference type="EMBL" id="CAJNOU010000565">
    <property type="protein sequence ID" value="CAF1034127.1"/>
    <property type="molecule type" value="Genomic_DNA"/>
</dbReference>
<dbReference type="PRINTS" id="PR00757">
    <property type="entry name" value="AMINEOXDASEF"/>
</dbReference>
<keyword evidence="4 7" id="KW-0560">Oxidoreductase</keyword>
<feature type="domain" description="Amine oxidase" evidence="8">
    <location>
        <begin position="16"/>
        <end position="439"/>
    </location>
</feature>
<evidence type="ECO:0000256" key="6">
    <source>
        <dbReference type="PIRSR" id="PIRSR601613-1"/>
    </source>
</evidence>
<evidence type="ECO:0000259" key="8">
    <source>
        <dbReference type="Pfam" id="PF01593"/>
    </source>
</evidence>
<dbReference type="SUPFAM" id="SSF54373">
    <property type="entry name" value="FAD-linked reductases, C-terminal domain"/>
    <property type="match status" value="1"/>
</dbReference>
<gene>
    <name evidence="9" type="ORF">SEV965_LOCUS12470</name>
</gene>
<dbReference type="SUPFAM" id="SSF51905">
    <property type="entry name" value="FAD/NAD(P)-binding domain"/>
    <property type="match status" value="1"/>
</dbReference>
<dbReference type="Gene3D" id="3.50.50.60">
    <property type="entry name" value="FAD/NAD(P)-binding domain"/>
    <property type="match status" value="1"/>
</dbReference>
<keyword evidence="7" id="KW-0274">FAD</keyword>
<proteinExistence type="inferred from homology"/>
<dbReference type="InterPro" id="IPR002937">
    <property type="entry name" value="Amino_oxidase"/>
</dbReference>
<sequence>MDSIESVDVVIVGAGFAGLSAANYLSSKSIQCTVIEGRSRVGGRALSQKILDETSIIDLGGQWIAPNQFRILSFIKQFNLDLIEQTWHNTYPNLLGELIGLKPLTDDQSEKIIQINFEWDQMALELPSVEHALSYEKSSQWDRISVQQFIEEHPLANHIRIQQELKLQILTLTACDAEKVSLLYWLILIRSIPDGLKTLDDGINGAQHYKICGGSQQICFKLSLNEDVRLNDPLKSVDYQTNDEILLTLNSNRQIKCHRLLLAFSPSLLSTIEFLPKLPSSCYCPITMGQSIKTVFIYSKPFWRHNQINQCEKQGPCSNIFESTNPIALIGLILGDHASFWTHQDEDKLIEAITEQYALLYNTNEKPIHTFIQYWPKESLSRGCYAALYPPSSCSAWRDRKKPLIDGKIWLASTEMALQWISYIEGAIEAGQRFAQDIINSL</sequence>
<comment type="caution">
    <text evidence="9">The sequence shown here is derived from an EMBL/GenBank/DDBJ whole genome shotgun (WGS) entry which is preliminary data.</text>
</comment>
<evidence type="ECO:0000256" key="1">
    <source>
        <dbReference type="ARBA" id="ARBA00001974"/>
    </source>
</evidence>
<evidence type="ECO:0000256" key="5">
    <source>
        <dbReference type="ARBA" id="ARBA00048448"/>
    </source>
</evidence>
<reference evidence="9" key="1">
    <citation type="submission" date="2021-02" db="EMBL/GenBank/DDBJ databases">
        <authorList>
            <person name="Nowell W R."/>
        </authorList>
    </citation>
    <scope>NUCLEOTIDE SEQUENCE</scope>
</reference>
<accession>A0A814J8R3</accession>
<comment type="similarity">
    <text evidence="3 7">Belongs to the flavin monoamine oxidase family.</text>
</comment>
<feature type="binding site" evidence="6">
    <location>
        <position position="415"/>
    </location>
    <ligand>
        <name>FAD</name>
        <dbReference type="ChEBI" id="CHEBI:57692"/>
    </ligand>
</feature>
<dbReference type="GO" id="GO:0008131">
    <property type="term" value="F:primary methylamine oxidase activity"/>
    <property type="evidence" value="ECO:0007669"/>
    <property type="project" value="UniProtKB-ARBA"/>
</dbReference>